<evidence type="ECO:0000313" key="3">
    <source>
        <dbReference type="Proteomes" id="UP000317977"/>
    </source>
</evidence>
<evidence type="ECO:0000313" key="2">
    <source>
        <dbReference type="EMBL" id="TWU58190.1"/>
    </source>
</evidence>
<dbReference type="EMBL" id="SJPX01000001">
    <property type="protein sequence ID" value="TWU58190.1"/>
    <property type="molecule type" value="Genomic_DNA"/>
</dbReference>
<dbReference type="PANTHER" id="PTHR30273">
    <property type="entry name" value="PERIPLASMIC SIGNAL SENSOR AND SIGMA FACTOR ACTIVATOR FECR-RELATED"/>
    <property type="match status" value="1"/>
</dbReference>
<dbReference type="PANTHER" id="PTHR30273:SF2">
    <property type="entry name" value="PROTEIN FECR"/>
    <property type="match status" value="1"/>
</dbReference>
<proteinExistence type="predicted"/>
<keyword evidence="3" id="KW-1185">Reference proteome</keyword>
<dbReference type="Proteomes" id="UP000317977">
    <property type="component" value="Unassembled WGS sequence"/>
</dbReference>
<dbReference type="OrthoDB" id="258532at2"/>
<comment type="caution">
    <text evidence="2">The sequence shown here is derived from an EMBL/GenBank/DDBJ whole genome shotgun (WGS) entry which is preliminary data.</text>
</comment>
<keyword evidence="1" id="KW-0812">Transmembrane</keyword>
<accession>A0A5C6FC51</accession>
<sequence length="509" mass="56390">MNEREASDFEWKIAAYQDGSLDDGQLNEFETEMREDPEKLEWFIRVQRQTGAMIELFRNEVLQKPDDNDSRGHSVVQRTAPVGTDRELEPLAWRRTSRVWITIAAIAAAVIAMLTFATLANRNKMAQTLRLDATTAFESPQPESLQGNVKRDDSTGSIITYVSQAKWSDGSSPNVRDRLVYKQRYQLLSGATRFRMAGGAIVSIGGPAEFSIDDPVTIDFSSGRLTTRLPNHHSDLTIRAGDVHVRDLGTAFGLTMASDGHVDVAVFDGKVAASLDGDSDQAGVRTFGMGTAFTSEGEGDQLKQIPYVPEAYQDIWPLTAGINDVSGLIEFVPPGRNQSLQFLADDHKLFLVAERLSYRIKQKLKVDLLGAGQSWPVTQKQRHKVGKGRVVNSYLLIFQPDETDNETPVSLTGSITFQHEILGLAASPKQLRETDGIFGLPGIDFSQFRLRRLEHIATDSGRVPADILRISENGRELHFTLHASTGNDHIRVLVDEGNPATKVEFVEVE</sequence>
<organism evidence="2 3">
    <name type="scientific">Rubripirellula reticaptiva</name>
    <dbReference type="NCBI Taxonomy" id="2528013"/>
    <lineage>
        <taxon>Bacteria</taxon>
        <taxon>Pseudomonadati</taxon>
        <taxon>Planctomycetota</taxon>
        <taxon>Planctomycetia</taxon>
        <taxon>Pirellulales</taxon>
        <taxon>Pirellulaceae</taxon>
        <taxon>Rubripirellula</taxon>
    </lineage>
</organism>
<gene>
    <name evidence="2" type="ORF">Poly59_10990</name>
</gene>
<reference evidence="2 3" key="1">
    <citation type="submission" date="2019-02" db="EMBL/GenBank/DDBJ databases">
        <title>Deep-cultivation of Planctomycetes and their phenomic and genomic characterization uncovers novel biology.</title>
        <authorList>
            <person name="Wiegand S."/>
            <person name="Jogler M."/>
            <person name="Boedeker C."/>
            <person name="Pinto D."/>
            <person name="Vollmers J."/>
            <person name="Rivas-Marin E."/>
            <person name="Kohn T."/>
            <person name="Peeters S.H."/>
            <person name="Heuer A."/>
            <person name="Rast P."/>
            <person name="Oberbeckmann S."/>
            <person name="Bunk B."/>
            <person name="Jeske O."/>
            <person name="Meyerdierks A."/>
            <person name="Storesund J.E."/>
            <person name="Kallscheuer N."/>
            <person name="Luecker S."/>
            <person name="Lage O.M."/>
            <person name="Pohl T."/>
            <person name="Merkel B.J."/>
            <person name="Hornburger P."/>
            <person name="Mueller R.-W."/>
            <person name="Bruemmer F."/>
            <person name="Labrenz M."/>
            <person name="Spormann A.M."/>
            <person name="Op Den Camp H."/>
            <person name="Overmann J."/>
            <person name="Amann R."/>
            <person name="Jetten M.S.M."/>
            <person name="Mascher T."/>
            <person name="Medema M.H."/>
            <person name="Devos D.P."/>
            <person name="Kaster A.-K."/>
            <person name="Ovreas L."/>
            <person name="Rohde M."/>
            <person name="Galperin M.Y."/>
            <person name="Jogler C."/>
        </authorList>
    </citation>
    <scope>NUCLEOTIDE SEQUENCE [LARGE SCALE GENOMIC DNA]</scope>
    <source>
        <strain evidence="2 3">Poly59</strain>
    </source>
</reference>
<protein>
    <submittedName>
        <fullName evidence="2">FecR protein</fullName>
    </submittedName>
</protein>
<evidence type="ECO:0000256" key="1">
    <source>
        <dbReference type="SAM" id="Phobius"/>
    </source>
</evidence>
<dbReference type="RefSeq" id="WP_146532965.1">
    <property type="nucleotide sequence ID" value="NZ_SJPX01000001.1"/>
</dbReference>
<dbReference type="GO" id="GO:0016989">
    <property type="term" value="F:sigma factor antagonist activity"/>
    <property type="evidence" value="ECO:0007669"/>
    <property type="project" value="TreeGrafter"/>
</dbReference>
<dbReference type="InterPro" id="IPR012373">
    <property type="entry name" value="Ferrdict_sens_TM"/>
</dbReference>
<feature type="transmembrane region" description="Helical" evidence="1">
    <location>
        <begin position="99"/>
        <end position="120"/>
    </location>
</feature>
<keyword evidence="1" id="KW-0472">Membrane</keyword>
<name>A0A5C6FC51_9BACT</name>
<keyword evidence="1" id="KW-1133">Transmembrane helix</keyword>
<dbReference type="AlphaFoldDB" id="A0A5C6FC51"/>